<sequence length="91" mass="10309">MSPLERRLHVLIDQARYDQLTAEATRTGRSVADIVRSAIDLHFDEDRDQARRAAAARFLLASADSDSEPGETWEEMLAIQEAELDRRLDLA</sequence>
<dbReference type="Proteomes" id="UP001501475">
    <property type="component" value="Unassembled WGS sequence"/>
</dbReference>
<reference evidence="1 2" key="1">
    <citation type="journal article" date="2019" name="Int. J. Syst. Evol. Microbiol.">
        <title>The Global Catalogue of Microorganisms (GCM) 10K type strain sequencing project: providing services to taxonomists for standard genome sequencing and annotation.</title>
        <authorList>
            <consortium name="The Broad Institute Genomics Platform"/>
            <consortium name="The Broad Institute Genome Sequencing Center for Infectious Disease"/>
            <person name="Wu L."/>
            <person name="Ma J."/>
        </authorList>
    </citation>
    <scope>NUCLEOTIDE SEQUENCE [LARGE SCALE GENOMIC DNA]</scope>
    <source>
        <strain evidence="1 2">JCM 15591</strain>
    </source>
</reference>
<keyword evidence="2" id="KW-1185">Reference proteome</keyword>
<organism evidence="1 2">
    <name type="scientific">Nostocoides vanveenii</name>
    <dbReference type="NCBI Taxonomy" id="330835"/>
    <lineage>
        <taxon>Bacteria</taxon>
        <taxon>Bacillati</taxon>
        <taxon>Actinomycetota</taxon>
        <taxon>Actinomycetes</taxon>
        <taxon>Micrococcales</taxon>
        <taxon>Intrasporangiaceae</taxon>
        <taxon>Nostocoides</taxon>
    </lineage>
</organism>
<proteinExistence type="predicted"/>
<accession>A0ABN2KYQ3</accession>
<protein>
    <recommendedName>
        <fullName evidence="3">Ribbon-helix-helix protein CopG domain-containing protein</fullName>
    </recommendedName>
</protein>
<gene>
    <name evidence="1" type="ORF">GCM10009810_30320</name>
</gene>
<evidence type="ECO:0000313" key="2">
    <source>
        <dbReference type="Proteomes" id="UP001501475"/>
    </source>
</evidence>
<evidence type="ECO:0000313" key="1">
    <source>
        <dbReference type="EMBL" id="GAA1769699.1"/>
    </source>
</evidence>
<dbReference type="EMBL" id="BAAAPN010000059">
    <property type="protein sequence ID" value="GAA1769699.1"/>
    <property type="molecule type" value="Genomic_DNA"/>
</dbReference>
<name>A0ABN2KYQ3_9MICO</name>
<comment type="caution">
    <text evidence="1">The sequence shown here is derived from an EMBL/GenBank/DDBJ whole genome shotgun (WGS) entry which is preliminary data.</text>
</comment>
<evidence type="ECO:0008006" key="3">
    <source>
        <dbReference type="Google" id="ProtNLM"/>
    </source>
</evidence>
<dbReference type="RefSeq" id="WP_344067701.1">
    <property type="nucleotide sequence ID" value="NZ_BAAAPN010000059.1"/>
</dbReference>